<dbReference type="PANTHER" id="PTHR14015:SF2">
    <property type="entry name" value="OPIOID GROWTH FACTOR RECEPTOR (OGFR) CONSERVED DOMAIN-CONTAINING PROTEIN"/>
    <property type="match status" value="1"/>
</dbReference>
<dbReference type="GO" id="GO:0140625">
    <property type="term" value="F:opioid growth factor receptor activity"/>
    <property type="evidence" value="ECO:0007669"/>
    <property type="project" value="InterPro"/>
</dbReference>
<dbReference type="InterPro" id="IPR039574">
    <property type="entry name" value="OGFr"/>
</dbReference>
<dbReference type="STRING" id="77097.SAMN04490369_10802"/>
<dbReference type="GO" id="GO:0016020">
    <property type="term" value="C:membrane"/>
    <property type="evidence" value="ECO:0007669"/>
    <property type="project" value="InterPro"/>
</dbReference>
<dbReference type="AlphaFoldDB" id="A0A1H8P7X1"/>
<organism evidence="2 3">
    <name type="scientific">Vreelandella aquamarina</name>
    <dbReference type="NCBI Taxonomy" id="77097"/>
    <lineage>
        <taxon>Bacteria</taxon>
        <taxon>Pseudomonadati</taxon>
        <taxon>Pseudomonadota</taxon>
        <taxon>Gammaproteobacteria</taxon>
        <taxon>Oceanospirillales</taxon>
        <taxon>Halomonadaceae</taxon>
        <taxon>Vreelandella</taxon>
    </lineage>
</organism>
<dbReference type="RefSeq" id="WP_089676033.1">
    <property type="nucleotide sequence ID" value="NZ_FODB01000080.1"/>
</dbReference>
<feature type="domain" description="Opioid growth factor receptor (OGFr) conserved" evidence="1">
    <location>
        <begin position="29"/>
        <end position="163"/>
    </location>
</feature>
<evidence type="ECO:0000259" key="1">
    <source>
        <dbReference type="Pfam" id="PF04664"/>
    </source>
</evidence>
<reference evidence="2 3" key="1">
    <citation type="submission" date="2016-10" db="EMBL/GenBank/DDBJ databases">
        <authorList>
            <person name="de Groot N.N."/>
        </authorList>
    </citation>
    <scope>NUCLEOTIDE SEQUENCE [LARGE SCALE GENOMIC DNA]</scope>
    <source>
        <strain evidence="2 3">558</strain>
    </source>
</reference>
<sequence length="170" mass="19509">MSNSVTPLITFYRGEGTDHQNRLIDDIWALSSFWLEHTHDYIQWLFPIPEAGRFNGFAPLLGEAECTAFANDESLRTNQRRSLDVMLAFFGLMRDECHIEALPTLNMSEHIWLKRGGHNHLRISRIIRSLHLCHQPEFAAAFQQAVIEIGTTQGMVSEQSIAYWRAANQP</sequence>
<dbReference type="Proteomes" id="UP000199493">
    <property type="component" value="Unassembled WGS sequence"/>
</dbReference>
<dbReference type="EMBL" id="FODB01000080">
    <property type="protein sequence ID" value="SEO38050.1"/>
    <property type="molecule type" value="Genomic_DNA"/>
</dbReference>
<dbReference type="Pfam" id="PF04664">
    <property type="entry name" value="OGFr_N"/>
    <property type="match status" value="1"/>
</dbReference>
<name>A0A1H8P7X1_9GAMM</name>
<proteinExistence type="predicted"/>
<keyword evidence="2" id="KW-0675">Receptor</keyword>
<accession>A0A1H8P7X1</accession>
<evidence type="ECO:0000313" key="3">
    <source>
        <dbReference type="Proteomes" id="UP000199493"/>
    </source>
</evidence>
<dbReference type="InterPro" id="IPR006757">
    <property type="entry name" value="OGF_rcpt"/>
</dbReference>
<gene>
    <name evidence="2" type="ORF">SAMN04490369_10802</name>
</gene>
<protein>
    <submittedName>
        <fullName evidence="2">Opioid growth factor receptor (OGFr) conserved region</fullName>
    </submittedName>
</protein>
<dbReference type="PANTHER" id="PTHR14015">
    <property type="entry name" value="OPIOID GROWTH FACTOR RECEPTOR OGFR ZETA-TYPE OPIOID RECEPTOR"/>
    <property type="match status" value="1"/>
</dbReference>
<evidence type="ECO:0000313" key="2">
    <source>
        <dbReference type="EMBL" id="SEO38050.1"/>
    </source>
</evidence>